<dbReference type="RefSeq" id="XP_028547160.1">
    <property type="nucleotide sequence ID" value="XM_028691359.1"/>
</dbReference>
<evidence type="ECO:0000313" key="3">
    <source>
        <dbReference type="Proteomes" id="UP000195521"/>
    </source>
</evidence>
<reference evidence="3" key="1">
    <citation type="submission" date="2017-04" db="EMBL/GenBank/DDBJ databases">
        <title>Plasmodium gonderi genome.</title>
        <authorList>
            <person name="Arisue N."/>
            <person name="Honma H."/>
            <person name="Kawai S."/>
            <person name="Tougan T."/>
            <person name="Tanabe K."/>
            <person name="Horii T."/>
        </authorList>
    </citation>
    <scope>NUCLEOTIDE SEQUENCE [LARGE SCALE GENOMIC DNA]</scope>
    <source>
        <strain evidence="3">ATCC 30045</strain>
    </source>
</reference>
<dbReference type="GeneID" id="39745379"/>
<proteinExistence type="predicted"/>
<keyword evidence="1" id="KW-0812">Transmembrane</keyword>
<accession>A0A1Y1JQ09</accession>
<dbReference type="EMBL" id="BDQF01000450">
    <property type="protein sequence ID" value="GAW84571.1"/>
    <property type="molecule type" value="Genomic_DNA"/>
</dbReference>
<name>A0A1Y1JQ09_PLAGO</name>
<evidence type="ECO:0000313" key="2">
    <source>
        <dbReference type="EMBL" id="GAW84571.1"/>
    </source>
</evidence>
<evidence type="ECO:0000256" key="1">
    <source>
        <dbReference type="SAM" id="Phobius"/>
    </source>
</evidence>
<organism evidence="2 3">
    <name type="scientific">Plasmodium gonderi</name>
    <dbReference type="NCBI Taxonomy" id="77519"/>
    <lineage>
        <taxon>Eukaryota</taxon>
        <taxon>Sar</taxon>
        <taxon>Alveolata</taxon>
        <taxon>Apicomplexa</taxon>
        <taxon>Aconoidasida</taxon>
        <taxon>Haemosporida</taxon>
        <taxon>Plasmodiidae</taxon>
        <taxon>Plasmodium</taxon>
        <taxon>Plasmodium (Plasmodium)</taxon>
    </lineage>
</organism>
<gene>
    <name evidence="2" type="ORF">PGO_003740</name>
</gene>
<feature type="transmembrane region" description="Helical" evidence="1">
    <location>
        <begin position="187"/>
        <end position="208"/>
    </location>
</feature>
<comment type="caution">
    <text evidence="2">The sequence shown here is derived from an EMBL/GenBank/DDBJ whole genome shotgun (WGS) entry which is preliminary data.</text>
</comment>
<dbReference type="Proteomes" id="UP000195521">
    <property type="component" value="Unassembled WGS sequence"/>
</dbReference>
<keyword evidence="1" id="KW-1133">Transmembrane helix</keyword>
<dbReference type="AlphaFoldDB" id="A0A1Y1JQ09"/>
<protein>
    <submittedName>
        <fullName evidence="2">Variable surface protein</fullName>
    </submittedName>
</protein>
<keyword evidence="1" id="KW-0472">Membrane</keyword>
<keyword evidence="3" id="KW-1185">Reference proteome</keyword>
<sequence>MEPGLNLQDLIEKIYNDCKYDNDLSRSTFFNELNDSFGKYNAIGFSITPKFDKVLYPDLFKYYLFLKSIINDLFVHKHICKYFNEWLDQKKIEYTGKYSKCKETNLWDDHIETILQEKTITPSYRTYVCERNFTKKLCVLPSTLSNETLDLEPKRAENLFYPPTGDRNSFLQARNSNIILPSSIRTILSTCLSLVITILFTFSFFYNFSKIKQYLYNKYKGNSLIRKYIQNKYLLKNNDISALGSENERINIIYLSGKNY</sequence>